<accession>A0A381NZR9</accession>
<reference evidence="1" key="1">
    <citation type="submission" date="2018-05" db="EMBL/GenBank/DDBJ databases">
        <authorList>
            <person name="Lanie J.A."/>
            <person name="Ng W.-L."/>
            <person name="Kazmierczak K.M."/>
            <person name="Andrzejewski T.M."/>
            <person name="Davidsen T.M."/>
            <person name="Wayne K.J."/>
            <person name="Tettelin H."/>
            <person name="Glass J.I."/>
            <person name="Rusch D."/>
            <person name="Podicherti R."/>
            <person name="Tsui H.-C.T."/>
            <person name="Winkler M.E."/>
        </authorList>
    </citation>
    <scope>NUCLEOTIDE SEQUENCE</scope>
</reference>
<evidence type="ECO:0000313" key="1">
    <source>
        <dbReference type="EMBL" id="SUZ59714.1"/>
    </source>
</evidence>
<dbReference type="AlphaFoldDB" id="A0A381NZR9"/>
<proteinExistence type="predicted"/>
<sequence>MIVLFSGGRLEISPAHAFFENQVRYAFEHRWLPMLSDSASEKRFQAMQAFLAFPEWGLPVLRKSIISPESDGYHWQIAMLIGMLGDSSDAPPLLEIWRELKNRERSEVWLGAVQRLYWKNYLPSEISPKLTSLSVNFLKTSAEGEKDIKTASLQYRIDNPSPVPRFIRVGAHFWRTRTQENLSDKYYWIPTGGRIESSMQVRIFPVAHSNSMRLDFRVWEVGVSEPLLHQSGRIPSPR</sequence>
<dbReference type="EMBL" id="UINC01000694">
    <property type="protein sequence ID" value="SUZ59714.1"/>
    <property type="molecule type" value="Genomic_DNA"/>
</dbReference>
<gene>
    <name evidence="1" type="ORF">METZ01_LOCUS12568</name>
</gene>
<organism evidence="1">
    <name type="scientific">marine metagenome</name>
    <dbReference type="NCBI Taxonomy" id="408172"/>
    <lineage>
        <taxon>unclassified sequences</taxon>
        <taxon>metagenomes</taxon>
        <taxon>ecological metagenomes</taxon>
    </lineage>
</organism>
<protein>
    <submittedName>
        <fullName evidence="1">Uncharacterized protein</fullName>
    </submittedName>
</protein>
<name>A0A381NZR9_9ZZZZ</name>